<dbReference type="InterPro" id="IPR027417">
    <property type="entry name" value="P-loop_NTPase"/>
</dbReference>
<evidence type="ECO:0000313" key="7">
    <source>
        <dbReference type="Proteomes" id="UP000887577"/>
    </source>
</evidence>
<dbReference type="Gene3D" id="3.40.50.300">
    <property type="entry name" value="P-loop containing nucleotide triphosphate hydrolases"/>
    <property type="match status" value="1"/>
</dbReference>
<dbReference type="SMART" id="SM00487">
    <property type="entry name" value="DEXDc"/>
    <property type="match status" value="1"/>
</dbReference>
<keyword evidence="7" id="KW-1185">Reference proteome</keyword>
<dbReference type="Proteomes" id="UP000887577">
    <property type="component" value="Unplaced"/>
</dbReference>
<evidence type="ECO:0000256" key="3">
    <source>
        <dbReference type="ARBA" id="ARBA00022806"/>
    </source>
</evidence>
<evidence type="ECO:0000259" key="6">
    <source>
        <dbReference type="PROSITE" id="PS51192"/>
    </source>
</evidence>
<evidence type="ECO:0000313" key="8">
    <source>
        <dbReference type="WBParaSite" id="PSU_v2.g4750.t1"/>
    </source>
</evidence>
<comment type="function">
    <text evidence="5">RNA helicase.</text>
</comment>
<dbReference type="PANTHER" id="PTHR24031">
    <property type="entry name" value="RNA HELICASE"/>
    <property type="match status" value="1"/>
</dbReference>
<evidence type="ECO:0000256" key="4">
    <source>
        <dbReference type="ARBA" id="ARBA00022840"/>
    </source>
</evidence>
<keyword evidence="2 5" id="KW-0378">Hydrolase</keyword>
<dbReference type="Pfam" id="PF00270">
    <property type="entry name" value="DEAD"/>
    <property type="match status" value="1"/>
</dbReference>
<feature type="domain" description="Helicase ATP-binding" evidence="6">
    <location>
        <begin position="59"/>
        <end position="226"/>
    </location>
</feature>
<comment type="catalytic activity">
    <reaction evidence="5">
        <text>ATP + H2O = ADP + phosphate + H(+)</text>
        <dbReference type="Rhea" id="RHEA:13065"/>
        <dbReference type="ChEBI" id="CHEBI:15377"/>
        <dbReference type="ChEBI" id="CHEBI:15378"/>
        <dbReference type="ChEBI" id="CHEBI:30616"/>
        <dbReference type="ChEBI" id="CHEBI:43474"/>
        <dbReference type="ChEBI" id="CHEBI:456216"/>
        <dbReference type="EC" id="3.6.4.13"/>
    </reaction>
</comment>
<name>A0A914YXR5_9BILA</name>
<dbReference type="InterPro" id="IPR011545">
    <property type="entry name" value="DEAD/DEAH_box_helicase_dom"/>
</dbReference>
<dbReference type="SUPFAM" id="SSF52540">
    <property type="entry name" value="P-loop containing nucleoside triphosphate hydrolases"/>
    <property type="match status" value="1"/>
</dbReference>
<reference evidence="8" key="1">
    <citation type="submission" date="2022-11" db="UniProtKB">
        <authorList>
            <consortium name="WormBaseParasite"/>
        </authorList>
    </citation>
    <scope>IDENTIFICATION</scope>
</reference>
<comment type="domain">
    <text evidence="5">The Q motif is unique to and characteristic of the DEAD box family of RNA helicases and controls ATP binding and hydrolysis.</text>
</comment>
<evidence type="ECO:0000256" key="2">
    <source>
        <dbReference type="ARBA" id="ARBA00022801"/>
    </source>
</evidence>
<dbReference type="GO" id="GO:0005524">
    <property type="term" value="F:ATP binding"/>
    <property type="evidence" value="ECO:0007669"/>
    <property type="project" value="UniProtKB-UniRule"/>
</dbReference>
<dbReference type="PROSITE" id="PS51192">
    <property type="entry name" value="HELICASE_ATP_BIND_1"/>
    <property type="match status" value="1"/>
</dbReference>
<dbReference type="InterPro" id="IPR014001">
    <property type="entry name" value="Helicase_ATP-bd"/>
</dbReference>
<dbReference type="AlphaFoldDB" id="A0A914YXR5"/>
<keyword evidence="3 5" id="KW-0347">Helicase</keyword>
<keyword evidence="4 5" id="KW-0067">ATP-binding</keyword>
<dbReference type="InterPro" id="IPR044742">
    <property type="entry name" value="DEAD/DEAH_RhlB"/>
</dbReference>
<evidence type="ECO:0000256" key="5">
    <source>
        <dbReference type="RuleBase" id="RU365068"/>
    </source>
</evidence>
<dbReference type="WBParaSite" id="PSU_v2.g4750.t1">
    <property type="protein sequence ID" value="PSU_v2.g4750.t1"/>
    <property type="gene ID" value="PSU_v2.g4750"/>
</dbReference>
<accession>A0A914YXR5</accession>
<dbReference type="GO" id="GO:0016787">
    <property type="term" value="F:hydrolase activity"/>
    <property type="evidence" value="ECO:0007669"/>
    <property type="project" value="UniProtKB-KW"/>
</dbReference>
<comment type="similarity">
    <text evidence="5">Belongs to the DEAD box helicase family.</text>
</comment>
<evidence type="ECO:0000256" key="1">
    <source>
        <dbReference type="ARBA" id="ARBA00022741"/>
    </source>
</evidence>
<sequence>MPKKEDVPLYKDDANVTVTGPKGIRRCENWKEMDFDKQLLANIKKCGFIWPRKVQEAVLPFVVDGYDIQCQSETGTGKTASYLIPLIDNLIKEKQKCDKLLEDSPFCIIIAPTREFAEQIYQETRKLANDTGITVVASYGERYTDVEEFNNCDIVCACVGRLLNLLKKMPNRCQQLRYLVVDEADHFLQGNQKSDFLKILQLLPSFPPLTPTPESTPMQGFQKPYF</sequence>
<dbReference type="GO" id="GO:0003723">
    <property type="term" value="F:RNA binding"/>
    <property type="evidence" value="ECO:0007669"/>
    <property type="project" value="UniProtKB-UniRule"/>
</dbReference>
<keyword evidence="1 5" id="KW-0547">Nucleotide-binding</keyword>
<organism evidence="7 8">
    <name type="scientific">Panagrolaimus superbus</name>
    <dbReference type="NCBI Taxonomy" id="310955"/>
    <lineage>
        <taxon>Eukaryota</taxon>
        <taxon>Metazoa</taxon>
        <taxon>Ecdysozoa</taxon>
        <taxon>Nematoda</taxon>
        <taxon>Chromadorea</taxon>
        <taxon>Rhabditida</taxon>
        <taxon>Tylenchina</taxon>
        <taxon>Panagrolaimomorpha</taxon>
        <taxon>Panagrolaimoidea</taxon>
        <taxon>Panagrolaimidae</taxon>
        <taxon>Panagrolaimus</taxon>
    </lineage>
</organism>
<proteinExistence type="inferred from homology"/>
<dbReference type="GO" id="GO:0003724">
    <property type="term" value="F:RNA helicase activity"/>
    <property type="evidence" value="ECO:0007669"/>
    <property type="project" value="UniProtKB-EC"/>
</dbReference>
<keyword evidence="5" id="KW-0694">RNA-binding</keyword>
<protein>
    <recommendedName>
        <fullName evidence="5">ATP-dependent RNA helicase</fullName>
        <ecNumber evidence="5">3.6.4.13</ecNumber>
    </recommendedName>
</protein>
<dbReference type="EC" id="3.6.4.13" evidence="5"/>
<dbReference type="CDD" id="cd00268">
    <property type="entry name" value="DEADc"/>
    <property type="match status" value="1"/>
</dbReference>